<name>A0A3B6E9R6_WHEAT</name>
<dbReference type="Gramene" id="TraesCS3A03G0092100.1">
    <property type="protein sequence ID" value="TraesCS3A03G0092100.1.CDS"/>
    <property type="gene ID" value="TraesCS3A03G0092100"/>
</dbReference>
<dbReference type="Gene3D" id="2.10.69.10">
    <property type="entry name" value="Cysteine Protease (Bromelain) Inhibitor, subunit H"/>
    <property type="match status" value="1"/>
</dbReference>
<dbReference type="Gramene" id="TraesMAC3A03G01317280.1">
    <property type="protein sequence ID" value="TraesMAC3A03G01317280.1"/>
    <property type="gene ID" value="TraesMAC3A03G01317280"/>
</dbReference>
<dbReference type="Gramene" id="TraesSYM3A03G01339930.1">
    <property type="protein sequence ID" value="TraesSYM3A03G01339930.1"/>
    <property type="gene ID" value="TraesSYM3A03G01339930"/>
</dbReference>
<dbReference type="InterPro" id="IPR000877">
    <property type="entry name" value="Prot_inh_BBI"/>
</dbReference>
<keyword evidence="5" id="KW-0732">Signal</keyword>
<reference evidence="7" key="2">
    <citation type="submission" date="2018-10" db="UniProtKB">
        <authorList>
            <consortium name="EnsemblPlants"/>
        </authorList>
    </citation>
    <scope>IDENTIFICATION</scope>
</reference>
<dbReference type="Gramene" id="TraesPARA_EIv1.0_0778640.1">
    <property type="protein sequence ID" value="TraesPARA_EIv1.0_0778640.1.CDS"/>
    <property type="gene ID" value="TraesPARA_EIv1.0_0778640"/>
</dbReference>
<reference evidence="7" key="1">
    <citation type="submission" date="2018-08" db="EMBL/GenBank/DDBJ databases">
        <authorList>
            <person name="Rossello M."/>
        </authorList>
    </citation>
    <scope>NUCLEOTIDE SEQUENCE [LARGE SCALE GENOMIC DNA]</scope>
    <source>
        <strain evidence="7">cv. Chinese Spring</strain>
    </source>
</reference>
<keyword evidence="3" id="KW-0722">Serine protease inhibitor</keyword>
<evidence type="ECO:0000256" key="5">
    <source>
        <dbReference type="SAM" id="SignalP"/>
    </source>
</evidence>
<dbReference type="OMA" id="RSVAHIM"/>
<accession>A0A3B6E9R6</accession>
<dbReference type="Gramene" id="TraesNOR3A03G01338580.1">
    <property type="protein sequence ID" value="TraesNOR3A03G01338580.1"/>
    <property type="gene ID" value="TraesNOR3A03G01338580"/>
</dbReference>
<dbReference type="InterPro" id="IPR035995">
    <property type="entry name" value="Bowman-Birk_prot_inh"/>
</dbReference>
<dbReference type="CDD" id="cd00023">
    <property type="entry name" value="BBI"/>
    <property type="match status" value="1"/>
</dbReference>
<evidence type="ECO:0000313" key="8">
    <source>
        <dbReference type="Proteomes" id="UP000019116"/>
    </source>
</evidence>
<keyword evidence="2" id="KW-0646">Protease inhibitor</keyword>
<feature type="chain" id="PRO_5043173048" description="Bowman-Birk serine protease inhibitors family domain-containing protein" evidence="5">
    <location>
        <begin position="22"/>
        <end position="130"/>
    </location>
</feature>
<protein>
    <recommendedName>
        <fullName evidence="6">Bowman-Birk serine protease inhibitors family domain-containing protein</fullName>
    </recommendedName>
</protein>
<dbReference type="Proteomes" id="UP000019116">
    <property type="component" value="Chromosome 3A"/>
</dbReference>
<dbReference type="Gramene" id="TraesLDM3A03G01321400.1">
    <property type="protein sequence ID" value="TraesLDM3A03G01321400.1"/>
    <property type="gene ID" value="TraesLDM3A03G01321400"/>
</dbReference>
<dbReference type="Gramene" id="TraesJUL3A03G01329980.1">
    <property type="protein sequence ID" value="TraesJUL3A03G01329980.1"/>
    <property type="gene ID" value="TraesJUL3A03G01329980"/>
</dbReference>
<sequence length="130" mass="13579">MERSVAHIMLVLSLGAALVVAGRPAGASDEVAAIRLSSDGQGLGADATALGAPMKKVLEEDERPWACCDDTHCLRVLPRACLCRDTVAQCASASQHCDEVSPGRYVCLDIHEGWPGPKCTHQVDVAGAGN</sequence>
<dbReference type="PANTHER" id="PTHR33479:SF9">
    <property type="entry name" value="BOWMAN-BIRK SERINE PROTEASE INHIBITORS FAMILY DOMAIN-CONTAINING PROTEIN"/>
    <property type="match status" value="1"/>
</dbReference>
<evidence type="ECO:0000313" key="7">
    <source>
        <dbReference type="EnsemblPlants" id="TraesCS3A02G045700.1"/>
    </source>
</evidence>
<dbReference type="Gramene" id="TraesCAD_scaffold_007437_01G000100.1">
    <property type="protein sequence ID" value="TraesCAD_scaffold_007437_01G000100.1"/>
    <property type="gene ID" value="TraesCAD_scaffold_007437_01G000100"/>
</dbReference>
<evidence type="ECO:0000259" key="6">
    <source>
        <dbReference type="SMART" id="SM00269"/>
    </source>
</evidence>
<dbReference type="SUPFAM" id="SSF57247">
    <property type="entry name" value="Bowman-Birk inhibitor, BBI"/>
    <property type="match status" value="1"/>
</dbReference>
<organism evidence="7">
    <name type="scientific">Triticum aestivum</name>
    <name type="common">Wheat</name>
    <dbReference type="NCBI Taxonomy" id="4565"/>
    <lineage>
        <taxon>Eukaryota</taxon>
        <taxon>Viridiplantae</taxon>
        <taxon>Streptophyta</taxon>
        <taxon>Embryophyta</taxon>
        <taxon>Tracheophyta</taxon>
        <taxon>Spermatophyta</taxon>
        <taxon>Magnoliopsida</taxon>
        <taxon>Liliopsida</taxon>
        <taxon>Poales</taxon>
        <taxon>Poaceae</taxon>
        <taxon>BOP clade</taxon>
        <taxon>Pooideae</taxon>
        <taxon>Triticodae</taxon>
        <taxon>Triticeae</taxon>
        <taxon>Triticinae</taxon>
        <taxon>Triticum</taxon>
    </lineage>
</organism>
<dbReference type="Gramene" id="TraesJAG3A03G01328380.1">
    <property type="protein sequence ID" value="TraesJAG3A03G01328380.1"/>
    <property type="gene ID" value="TraesJAG3A03G01328380"/>
</dbReference>
<keyword evidence="4" id="KW-1015">Disulfide bond</keyword>
<proteinExistence type="inferred from homology"/>
<feature type="domain" description="Bowman-Birk serine protease inhibitors family" evidence="6">
    <location>
        <begin position="67"/>
        <end position="119"/>
    </location>
</feature>
<dbReference type="Gramene" id="TraesLAC3A03G01262960.1">
    <property type="protein sequence ID" value="TraesLAC3A03G01262960.1"/>
    <property type="gene ID" value="TraesLAC3A03G01262960"/>
</dbReference>
<dbReference type="PANTHER" id="PTHR33479">
    <property type="entry name" value="BOWMAN-BIRK TYPE BRAN TRYPSIN INHIBITOR"/>
    <property type="match status" value="1"/>
</dbReference>
<dbReference type="EnsemblPlants" id="TraesCS3A02G045700.1">
    <property type="protein sequence ID" value="TraesCS3A02G045700.1"/>
    <property type="gene ID" value="TraesCS3A02G045700"/>
</dbReference>
<dbReference type="AlphaFoldDB" id="A0A3B6E9R6"/>
<keyword evidence="8" id="KW-1185">Reference proteome</keyword>
<dbReference type="SMR" id="A0A3B6E9R6"/>
<evidence type="ECO:0000256" key="3">
    <source>
        <dbReference type="ARBA" id="ARBA00022900"/>
    </source>
</evidence>
<evidence type="ECO:0000256" key="1">
    <source>
        <dbReference type="ARBA" id="ARBA00008506"/>
    </source>
</evidence>
<comment type="similarity">
    <text evidence="1">Belongs to the Bowman-Birk serine protease inhibitor family.</text>
</comment>
<dbReference type="Gramene" id="TraesRN3A0100085500.1">
    <property type="protein sequence ID" value="TraesRN3A0100085500.1"/>
    <property type="gene ID" value="TraesRN3A0100085500"/>
</dbReference>
<evidence type="ECO:0000256" key="4">
    <source>
        <dbReference type="ARBA" id="ARBA00023157"/>
    </source>
</evidence>
<dbReference type="Gramene" id="TraesWEE_scaffold_029552_01G000500.1">
    <property type="protein sequence ID" value="TraesWEE_scaffold_029552_01G000500.1"/>
    <property type="gene ID" value="TraesWEE_scaffold_029552_01G000500"/>
</dbReference>
<dbReference type="SMART" id="SM00269">
    <property type="entry name" value="BowB"/>
    <property type="match status" value="1"/>
</dbReference>
<dbReference type="OrthoDB" id="757405at2759"/>
<dbReference type="Gramene" id="TraesCLE_scaffold_008652_01G000100.1">
    <property type="protein sequence ID" value="TraesCLE_scaffold_008652_01G000100.1"/>
    <property type="gene ID" value="TraesCLE_scaffold_008652_01G000100"/>
</dbReference>
<dbReference type="GO" id="GO:0004867">
    <property type="term" value="F:serine-type endopeptidase inhibitor activity"/>
    <property type="evidence" value="ECO:0007669"/>
    <property type="project" value="UniProtKB-KW"/>
</dbReference>
<dbReference type="Gramene" id="TraesROB_scaffold_009497_01G000100.1">
    <property type="protein sequence ID" value="TraesROB_scaffold_009497_01G000100.1"/>
    <property type="gene ID" value="TraesROB_scaffold_009497_01G000100"/>
</dbReference>
<evidence type="ECO:0000256" key="2">
    <source>
        <dbReference type="ARBA" id="ARBA00022690"/>
    </source>
</evidence>
<dbReference type="GO" id="GO:0005576">
    <property type="term" value="C:extracellular region"/>
    <property type="evidence" value="ECO:0007669"/>
    <property type="project" value="InterPro"/>
</dbReference>
<dbReference type="Gramene" id="TraesCS3A02G045700.1">
    <property type="protein sequence ID" value="TraesCS3A02G045700.1"/>
    <property type="gene ID" value="TraesCS3A02G045700"/>
</dbReference>
<feature type="signal peptide" evidence="5">
    <location>
        <begin position="1"/>
        <end position="21"/>
    </location>
</feature>